<dbReference type="Proteomes" id="UP000293296">
    <property type="component" value="Chromosome"/>
</dbReference>
<proteinExistence type="predicted"/>
<organism evidence="1 2">
    <name type="scientific">Solidesulfovibrio carbinolicus</name>
    <dbReference type="NCBI Taxonomy" id="296842"/>
    <lineage>
        <taxon>Bacteria</taxon>
        <taxon>Pseudomonadati</taxon>
        <taxon>Thermodesulfobacteriota</taxon>
        <taxon>Desulfovibrionia</taxon>
        <taxon>Desulfovibrionales</taxon>
        <taxon>Desulfovibrionaceae</taxon>
        <taxon>Solidesulfovibrio</taxon>
    </lineage>
</organism>
<evidence type="ECO:0000313" key="1">
    <source>
        <dbReference type="EMBL" id="QAZ69491.1"/>
    </source>
</evidence>
<keyword evidence="2" id="KW-1185">Reference proteome</keyword>
<dbReference type="KEGG" id="dcb:C3Y92_10435"/>
<protein>
    <submittedName>
        <fullName evidence="1">Uncharacterized protein</fullName>
    </submittedName>
</protein>
<accession>A0A4P6HQ84</accession>
<gene>
    <name evidence="1" type="ORF">C3Y92_10435</name>
</gene>
<dbReference type="EMBL" id="CP026538">
    <property type="protein sequence ID" value="QAZ69491.1"/>
    <property type="molecule type" value="Genomic_DNA"/>
</dbReference>
<dbReference type="OrthoDB" id="5459010at2"/>
<reference evidence="1 2" key="1">
    <citation type="submission" date="2018-02" db="EMBL/GenBank/DDBJ databases">
        <title>Genome sequence of Desulfovibrio carbinolicus DSM 3852.</title>
        <authorList>
            <person name="Wilbanks E."/>
            <person name="Skennerton C.T."/>
            <person name="Orphan V.J."/>
        </authorList>
    </citation>
    <scope>NUCLEOTIDE SEQUENCE [LARGE SCALE GENOMIC DNA]</scope>
    <source>
        <strain evidence="1 2">DSM 3852</strain>
    </source>
</reference>
<dbReference type="RefSeq" id="WP_129352362.1">
    <property type="nucleotide sequence ID" value="NZ_CP026538.1"/>
</dbReference>
<evidence type="ECO:0000313" key="2">
    <source>
        <dbReference type="Proteomes" id="UP000293296"/>
    </source>
</evidence>
<name>A0A4P6HQ84_9BACT</name>
<dbReference type="AlphaFoldDB" id="A0A4P6HQ84"/>
<sequence>MTARISRLSGQGCPHCRAERCLYEEHLNPGLHENHRCAVLNRLCRAFDDFVLRADVMGLPDEQAQALWESRFPATLAKEGNCQDYLPGDTTSFPDCAHVMGDLCLLAFPLCPGRCPRYLEGWARGVAPKDGFHD</sequence>